<feature type="compositionally biased region" description="Polar residues" evidence="17">
    <location>
        <begin position="714"/>
        <end position="724"/>
    </location>
</feature>
<dbReference type="PROSITE" id="PS01305">
    <property type="entry name" value="MOAA_NIFB_PQQE"/>
    <property type="match status" value="1"/>
</dbReference>
<dbReference type="GO" id="GO:0061799">
    <property type="term" value="F:cyclic pyranopterin monophosphate synthase activity"/>
    <property type="evidence" value="ECO:0007669"/>
    <property type="project" value="UniProtKB-EC"/>
</dbReference>
<gene>
    <name evidence="19" type="ORF">D6D22_00172</name>
</gene>
<reference evidence="19 20" key="1">
    <citation type="submission" date="2018-10" db="EMBL/GenBank/DDBJ databases">
        <title>Fifty Aureobasidium pullulans genomes reveal a recombining polyextremotolerant generalist.</title>
        <authorList>
            <person name="Gostincar C."/>
            <person name="Turk M."/>
            <person name="Zajc J."/>
            <person name="Gunde-Cimerman N."/>
        </authorList>
    </citation>
    <scope>NUCLEOTIDE SEQUENCE [LARGE SCALE GENOMIC DNA]</scope>
    <source>
        <strain evidence="19 20">EXF-11013</strain>
    </source>
</reference>
<dbReference type="GO" id="GO:0051539">
    <property type="term" value="F:4 iron, 4 sulfur cluster binding"/>
    <property type="evidence" value="ECO:0007669"/>
    <property type="project" value="UniProtKB-KW"/>
</dbReference>
<dbReference type="InterPro" id="IPR006638">
    <property type="entry name" value="Elp3/MiaA/NifB-like_rSAM"/>
</dbReference>
<comment type="similarity">
    <text evidence="4">In the C-terminal section; belongs to the MoaC family.</text>
</comment>
<dbReference type="CDD" id="cd21117">
    <property type="entry name" value="Twitch_MoaA"/>
    <property type="match status" value="1"/>
</dbReference>
<dbReference type="SFLD" id="SFLDG01383">
    <property type="entry name" value="cyclic_pyranopterin_phosphate"/>
    <property type="match status" value="1"/>
</dbReference>
<dbReference type="InterPro" id="IPR050105">
    <property type="entry name" value="MoCo_biosynth_MoaA/MoaC"/>
</dbReference>
<evidence type="ECO:0000313" key="20">
    <source>
        <dbReference type="Proteomes" id="UP000310687"/>
    </source>
</evidence>
<feature type="compositionally biased region" description="Polar residues" evidence="17">
    <location>
        <begin position="680"/>
        <end position="705"/>
    </location>
</feature>
<evidence type="ECO:0000256" key="3">
    <source>
        <dbReference type="ARBA" id="ARBA00005046"/>
    </source>
</evidence>
<dbReference type="InterPro" id="IPR010505">
    <property type="entry name" value="MoaA_twitch"/>
</dbReference>
<dbReference type="Gene3D" id="3.30.70.640">
    <property type="entry name" value="Molybdopterin cofactor biosynthesis C (MoaC) domain"/>
    <property type="match status" value="1"/>
</dbReference>
<dbReference type="Proteomes" id="UP000310687">
    <property type="component" value="Unassembled WGS sequence"/>
</dbReference>
<keyword evidence="11" id="KW-0411">Iron-sulfur</keyword>
<evidence type="ECO:0000256" key="10">
    <source>
        <dbReference type="ARBA" id="ARBA00023004"/>
    </source>
</evidence>
<comment type="pathway">
    <text evidence="3">Cofactor biosynthesis; molybdopterin biosynthesis.</text>
</comment>
<dbReference type="Pfam" id="PF06463">
    <property type="entry name" value="Mob_synth_C"/>
    <property type="match status" value="1"/>
</dbReference>
<protein>
    <submittedName>
        <fullName evidence="19">Molybdenum cofactor biosynthesis prote</fullName>
    </submittedName>
</protein>
<dbReference type="PROSITE" id="PS51918">
    <property type="entry name" value="RADICAL_SAM"/>
    <property type="match status" value="1"/>
</dbReference>
<dbReference type="GO" id="GO:0061798">
    <property type="term" value="F:GTP 3',8'-cyclase activity"/>
    <property type="evidence" value="ECO:0007669"/>
    <property type="project" value="UniProtKB-EC"/>
</dbReference>
<keyword evidence="7" id="KW-0949">S-adenosyl-L-methionine</keyword>
<dbReference type="Gene3D" id="3.20.20.70">
    <property type="entry name" value="Aldolase class I"/>
    <property type="match status" value="1"/>
</dbReference>
<feature type="compositionally biased region" description="Polar residues" evidence="17">
    <location>
        <begin position="530"/>
        <end position="539"/>
    </location>
</feature>
<dbReference type="Pfam" id="PF01967">
    <property type="entry name" value="MoaC"/>
    <property type="match status" value="1"/>
</dbReference>
<dbReference type="CDD" id="cd01335">
    <property type="entry name" value="Radical_SAM"/>
    <property type="match status" value="1"/>
</dbReference>
<dbReference type="InterPro" id="IPR040064">
    <property type="entry name" value="MoaA-like"/>
</dbReference>
<evidence type="ECO:0000256" key="2">
    <source>
        <dbReference type="ARBA" id="ARBA00001966"/>
    </source>
</evidence>
<keyword evidence="10" id="KW-0408">Iron</keyword>
<dbReference type="EMBL" id="QZAL01000002">
    <property type="protein sequence ID" value="THW52738.1"/>
    <property type="molecule type" value="Genomic_DNA"/>
</dbReference>
<dbReference type="NCBIfam" id="TIGR02666">
    <property type="entry name" value="moaA"/>
    <property type="match status" value="1"/>
</dbReference>
<evidence type="ECO:0000256" key="12">
    <source>
        <dbReference type="ARBA" id="ARBA00023128"/>
    </source>
</evidence>
<feature type="region of interest" description="Disordered" evidence="17">
    <location>
        <begin position="472"/>
        <end position="636"/>
    </location>
</feature>
<dbReference type="NCBIfam" id="TIGR00581">
    <property type="entry name" value="moaC"/>
    <property type="match status" value="1"/>
</dbReference>
<name>A0A4S8YLG8_AURPU</name>
<comment type="similarity">
    <text evidence="5">In the N-terminal section; belongs to the radical SAM superfamily. MoaA family.</text>
</comment>
<dbReference type="SUPFAM" id="SSF55040">
    <property type="entry name" value="Molybdenum cofactor biosynthesis protein C, MoaC"/>
    <property type="match status" value="1"/>
</dbReference>
<feature type="compositionally biased region" description="Polar residues" evidence="17">
    <location>
        <begin position="506"/>
        <end position="518"/>
    </location>
</feature>
<evidence type="ECO:0000256" key="4">
    <source>
        <dbReference type="ARBA" id="ARBA00008484"/>
    </source>
</evidence>
<dbReference type="SUPFAM" id="SSF102114">
    <property type="entry name" value="Radical SAM enzymes"/>
    <property type="match status" value="1"/>
</dbReference>
<dbReference type="InterPro" id="IPR036522">
    <property type="entry name" value="MoaC_sf"/>
</dbReference>
<dbReference type="InterPro" id="IPR058240">
    <property type="entry name" value="rSAM_sf"/>
</dbReference>
<comment type="catalytic activity">
    <reaction evidence="1">
        <text>(8S)-3',8-cyclo-7,8-dihydroguanosine 5'-triphosphate = cyclic pyranopterin phosphate + diphosphate</text>
        <dbReference type="Rhea" id="RHEA:49580"/>
        <dbReference type="ChEBI" id="CHEBI:33019"/>
        <dbReference type="ChEBI" id="CHEBI:59648"/>
        <dbReference type="ChEBI" id="CHEBI:131766"/>
        <dbReference type="EC" id="4.6.1.17"/>
    </reaction>
</comment>
<evidence type="ECO:0000256" key="11">
    <source>
        <dbReference type="ARBA" id="ARBA00023014"/>
    </source>
</evidence>
<feature type="domain" description="Radical SAM core" evidence="18">
    <location>
        <begin position="68"/>
        <end position="295"/>
    </location>
</feature>
<evidence type="ECO:0000256" key="17">
    <source>
        <dbReference type="SAM" id="MobiDB-lite"/>
    </source>
</evidence>
<keyword evidence="15" id="KW-0456">Lyase</keyword>
<sequence>MALAAIRSSRNLGPLTRRLRPTRRSIATATAQAPSSASLDQLPHHVGLNDRRQAIKQAKPFSDFLTDKYNRQHDYLRISVTERCNLRCLYCMPEEGVPLSPQKHLLTTPEIVYLSELFVNQGVTKIRLTGGEPTVRPDILPLMQQIGNLKTKGLRELALTTNAISLHRKLDKMIEAGLTGVNISLDTLDPFQFQILTRRKGYDAVMKSINRVLEVNKLGAGVKLKVNCVVMRGINERELVPFVEMGREKDIEVRFIEYMPFGGNKWSERKMLTYQEMLDIIREKYPALRSVKGHLNDTSKTYEIPGFVGKIGFITSMTHNFCGTCNRLRITGDGNLKVCLHGNTEVSLRDLMRKNNNNDPMDEQAFEAVREMEMNRHQGLPTIDSRPGWIERETELLNLIGEARYRLHATAFPNYQMDLADAGPDTDLVVAEGDQRTRPAPRNFNARPTNSSRLGCTIPFHLLHPGISNSSGVRMYSSSSSSSSPPSAADDKTSESEEHHSDAVTAPSTTNSEPQQEFASLRGLFGTPKRTWSQPSDTTADAHAVSDAPPSEPPQQPAAVDSYFDNNPFEDELPDLLPMKREKSEAHYVSSGGEKFDQPHVNVPFKGRSDTGVSLGPTLETSGPSPPRSQPHKSAPLQVRYHKVASKDGWENQHNSPRLQKLRRARHAPNQAKPLPTWKVDSSASGSPPSRQDGQHTENSTSPRSVNLRKAVSTVATEQRSSPFSDGMPSPDLQQNNALDAELTQESGAQASKDTSTPSSGPREDAPANSGVTLTHLTSTGEAYMVDVGQKEATDRVAVAVGFVHFSNIEPHRLITENLNKKGDVLGIARIAGIMGAKRCSDIIPLCHPIPITKVTVNVGTHSPSDPTAFKIPNRYGSVSVEARVHTHGKTGVEMEAISAVTAACMTVYDMCKAVDKKIQLGGIHLVYKHGGRSGTFLWPKFQQPLDRYIWTDEEPQPESQKARSDGQ</sequence>
<dbReference type="Pfam" id="PF04055">
    <property type="entry name" value="Radical_SAM"/>
    <property type="match status" value="1"/>
</dbReference>
<evidence type="ECO:0000256" key="14">
    <source>
        <dbReference type="ARBA" id="ARBA00023150"/>
    </source>
</evidence>
<dbReference type="GO" id="GO:0005525">
    <property type="term" value="F:GTP binding"/>
    <property type="evidence" value="ECO:0007669"/>
    <property type="project" value="UniProtKB-KW"/>
</dbReference>
<dbReference type="InterPro" id="IPR013785">
    <property type="entry name" value="Aldolase_TIM"/>
</dbReference>
<comment type="cofactor">
    <cofactor evidence="2">
        <name>[4Fe-4S] cluster</name>
        <dbReference type="ChEBI" id="CHEBI:49883"/>
    </cofactor>
</comment>
<dbReference type="CDD" id="cd01420">
    <property type="entry name" value="MoaC_PE"/>
    <property type="match status" value="1"/>
</dbReference>
<keyword evidence="9" id="KW-0547">Nucleotide-binding</keyword>
<organism evidence="19 20">
    <name type="scientific">Aureobasidium pullulans</name>
    <name type="common">Black yeast</name>
    <name type="synonym">Pullularia pullulans</name>
    <dbReference type="NCBI Taxonomy" id="5580"/>
    <lineage>
        <taxon>Eukaryota</taxon>
        <taxon>Fungi</taxon>
        <taxon>Dikarya</taxon>
        <taxon>Ascomycota</taxon>
        <taxon>Pezizomycotina</taxon>
        <taxon>Dothideomycetes</taxon>
        <taxon>Dothideomycetidae</taxon>
        <taxon>Dothideales</taxon>
        <taxon>Saccotheciaceae</taxon>
        <taxon>Aureobasidium</taxon>
    </lineage>
</organism>
<dbReference type="UniPathway" id="UPA00344"/>
<evidence type="ECO:0000256" key="5">
    <source>
        <dbReference type="ARBA" id="ARBA00009862"/>
    </source>
</evidence>
<dbReference type="PANTHER" id="PTHR22960">
    <property type="entry name" value="MOLYBDOPTERIN COFACTOR SYNTHESIS PROTEIN A"/>
    <property type="match status" value="1"/>
</dbReference>
<feature type="compositionally biased region" description="Low complexity" evidence="17">
    <location>
        <begin position="477"/>
        <end position="487"/>
    </location>
</feature>
<feature type="region of interest" description="Disordered" evidence="17">
    <location>
        <begin position="662"/>
        <end position="772"/>
    </location>
</feature>
<dbReference type="InterPro" id="IPR047594">
    <property type="entry name" value="MoaC_bact/euk"/>
</dbReference>
<keyword evidence="13" id="KW-0342">GTP-binding</keyword>
<proteinExistence type="inferred from homology"/>
<dbReference type="PANTHER" id="PTHR22960:SF0">
    <property type="entry name" value="MOLYBDENUM COFACTOR BIOSYNTHESIS PROTEIN 1"/>
    <property type="match status" value="1"/>
</dbReference>
<keyword evidence="14" id="KW-0501">Molybdenum cofactor biosynthesis</keyword>
<dbReference type="HAMAP" id="MF_01224_B">
    <property type="entry name" value="MoaC_B"/>
    <property type="match status" value="1"/>
</dbReference>
<evidence type="ECO:0000256" key="8">
    <source>
        <dbReference type="ARBA" id="ARBA00022723"/>
    </source>
</evidence>
<dbReference type="InterPro" id="IPR023045">
    <property type="entry name" value="MoaC"/>
</dbReference>
<keyword evidence="6" id="KW-0004">4Fe-4S</keyword>
<dbReference type="InterPro" id="IPR007197">
    <property type="entry name" value="rSAM"/>
</dbReference>
<evidence type="ECO:0000256" key="15">
    <source>
        <dbReference type="ARBA" id="ARBA00023239"/>
    </source>
</evidence>
<accession>A0A4S8YLG8</accession>
<keyword evidence="8" id="KW-0479">Metal-binding</keyword>
<evidence type="ECO:0000256" key="7">
    <source>
        <dbReference type="ARBA" id="ARBA00022691"/>
    </source>
</evidence>
<feature type="compositionally biased region" description="Basic and acidic residues" evidence="17">
    <location>
        <begin position="489"/>
        <end position="502"/>
    </location>
</feature>
<dbReference type="SFLD" id="SFLDS00029">
    <property type="entry name" value="Radical_SAM"/>
    <property type="match status" value="1"/>
</dbReference>
<evidence type="ECO:0000256" key="6">
    <source>
        <dbReference type="ARBA" id="ARBA00022485"/>
    </source>
</evidence>
<comment type="caution">
    <text evidence="19">The sequence shown here is derived from an EMBL/GenBank/DDBJ whole genome shotgun (WGS) entry which is preliminary data.</text>
</comment>
<keyword evidence="12" id="KW-0496">Mitochondrion</keyword>
<dbReference type="SFLD" id="SFLDG01067">
    <property type="entry name" value="SPASM/twitch_domain_containing"/>
    <property type="match status" value="1"/>
</dbReference>
<dbReference type="SFLD" id="SFLDG01386">
    <property type="entry name" value="main_SPASM_domain-containing"/>
    <property type="match status" value="1"/>
</dbReference>
<evidence type="ECO:0000256" key="1">
    <source>
        <dbReference type="ARBA" id="ARBA00001637"/>
    </source>
</evidence>
<dbReference type="InterPro" id="IPR002820">
    <property type="entry name" value="Mopterin_CF_biosynth-C_dom"/>
</dbReference>
<dbReference type="NCBIfam" id="NF006870">
    <property type="entry name" value="PRK09364.1"/>
    <property type="match status" value="1"/>
</dbReference>
<dbReference type="InterPro" id="IPR013483">
    <property type="entry name" value="MoaA"/>
</dbReference>
<dbReference type="InterPro" id="IPR000385">
    <property type="entry name" value="MoaA_NifB_PqqE_Fe-S-bd_CS"/>
</dbReference>
<evidence type="ECO:0000259" key="18">
    <source>
        <dbReference type="PROSITE" id="PS51918"/>
    </source>
</evidence>
<evidence type="ECO:0000256" key="9">
    <source>
        <dbReference type="ARBA" id="ARBA00022741"/>
    </source>
</evidence>
<dbReference type="AlphaFoldDB" id="A0A4S8YLG8"/>
<evidence type="ECO:0000256" key="13">
    <source>
        <dbReference type="ARBA" id="ARBA00023134"/>
    </source>
</evidence>
<evidence type="ECO:0000256" key="16">
    <source>
        <dbReference type="ARBA" id="ARBA00048697"/>
    </source>
</evidence>
<comment type="catalytic activity">
    <reaction evidence="16">
        <text>GTP + AH2 + S-adenosyl-L-methionine = (8S)-3',8-cyclo-7,8-dihydroguanosine 5'-triphosphate + 5'-deoxyadenosine + L-methionine + A + H(+)</text>
        <dbReference type="Rhea" id="RHEA:49576"/>
        <dbReference type="ChEBI" id="CHEBI:13193"/>
        <dbReference type="ChEBI" id="CHEBI:15378"/>
        <dbReference type="ChEBI" id="CHEBI:17319"/>
        <dbReference type="ChEBI" id="CHEBI:17499"/>
        <dbReference type="ChEBI" id="CHEBI:37565"/>
        <dbReference type="ChEBI" id="CHEBI:57844"/>
        <dbReference type="ChEBI" id="CHEBI:59789"/>
        <dbReference type="ChEBI" id="CHEBI:131766"/>
        <dbReference type="EC" id="4.1.99.22"/>
    </reaction>
</comment>
<dbReference type="GO" id="GO:0006777">
    <property type="term" value="P:Mo-molybdopterin cofactor biosynthetic process"/>
    <property type="evidence" value="ECO:0007669"/>
    <property type="project" value="UniProtKB-KW"/>
</dbReference>
<evidence type="ECO:0000313" key="19">
    <source>
        <dbReference type="EMBL" id="THW52738.1"/>
    </source>
</evidence>
<feature type="compositionally biased region" description="Polar residues" evidence="17">
    <location>
        <begin position="732"/>
        <end position="760"/>
    </location>
</feature>
<dbReference type="GO" id="GO:0046872">
    <property type="term" value="F:metal ion binding"/>
    <property type="evidence" value="ECO:0007669"/>
    <property type="project" value="UniProtKB-KW"/>
</dbReference>
<dbReference type="SMART" id="SM00729">
    <property type="entry name" value="Elp3"/>
    <property type="match status" value="1"/>
</dbReference>